<gene>
    <name evidence="2" type="ORF">H6G81_15620</name>
</gene>
<protein>
    <recommendedName>
        <fullName evidence="1">DUF6876 domain-containing protein</fullName>
    </recommendedName>
</protein>
<keyword evidence="3" id="KW-1185">Reference proteome</keyword>
<evidence type="ECO:0000259" key="1">
    <source>
        <dbReference type="Pfam" id="PF21781"/>
    </source>
</evidence>
<evidence type="ECO:0000313" key="2">
    <source>
        <dbReference type="EMBL" id="MBD2605909.1"/>
    </source>
</evidence>
<feature type="domain" description="DUF6876" evidence="1">
    <location>
        <begin position="4"/>
        <end position="118"/>
    </location>
</feature>
<dbReference type="InterPro" id="IPR049241">
    <property type="entry name" value="DUF6876"/>
</dbReference>
<proteinExistence type="predicted"/>
<dbReference type="Proteomes" id="UP000660380">
    <property type="component" value="Unassembled WGS sequence"/>
</dbReference>
<dbReference type="RefSeq" id="WP_029630760.1">
    <property type="nucleotide sequence ID" value="NZ_JACJTA010000031.1"/>
</dbReference>
<dbReference type="EMBL" id="JACJTA010000031">
    <property type="protein sequence ID" value="MBD2605909.1"/>
    <property type="molecule type" value="Genomic_DNA"/>
</dbReference>
<dbReference type="Pfam" id="PF21781">
    <property type="entry name" value="DUF6876"/>
    <property type="match status" value="1"/>
</dbReference>
<reference evidence="2 3" key="1">
    <citation type="journal article" date="2020" name="ISME J.">
        <title>Comparative genomics reveals insights into cyanobacterial evolution and habitat adaptation.</title>
        <authorList>
            <person name="Chen M.Y."/>
            <person name="Teng W.K."/>
            <person name="Zhao L."/>
            <person name="Hu C.X."/>
            <person name="Zhou Y.K."/>
            <person name="Han B.P."/>
            <person name="Song L.R."/>
            <person name="Shu W.S."/>
        </authorList>
    </citation>
    <scope>NUCLEOTIDE SEQUENCE [LARGE SCALE GENOMIC DNA]</scope>
    <source>
        <strain evidence="2 3">FACHB-248</strain>
    </source>
</reference>
<accession>A0ABR8GRT0</accession>
<name>A0ABR8GRT0_9CYAN</name>
<organism evidence="2 3">
    <name type="scientific">Scytonema hofmannii FACHB-248</name>
    <dbReference type="NCBI Taxonomy" id="1842502"/>
    <lineage>
        <taxon>Bacteria</taxon>
        <taxon>Bacillati</taxon>
        <taxon>Cyanobacteriota</taxon>
        <taxon>Cyanophyceae</taxon>
        <taxon>Nostocales</taxon>
        <taxon>Scytonemataceae</taxon>
        <taxon>Scytonema</taxon>
    </lineage>
</organism>
<comment type="caution">
    <text evidence="2">The sequence shown here is derived from an EMBL/GenBank/DDBJ whole genome shotgun (WGS) entry which is preliminary data.</text>
</comment>
<sequence>MTLKQTDLNQFTSSESLYKHPLGLLYTCGVRYLATAGNAYWLIDAIASYQTNKSLALPNLRDFQIWRLVVNDNKSATLICEQDTDSEILRQEIEYTDFPLPCIKLYLVEKVLMLPSEY</sequence>
<evidence type="ECO:0000313" key="3">
    <source>
        <dbReference type="Proteomes" id="UP000660380"/>
    </source>
</evidence>